<feature type="domain" description="DUF4325" evidence="1">
    <location>
        <begin position="27"/>
        <end position="91"/>
    </location>
</feature>
<keyword evidence="3" id="KW-1185">Reference proteome</keyword>
<evidence type="ECO:0000313" key="2">
    <source>
        <dbReference type="EMBL" id="SPL70529.1"/>
    </source>
</evidence>
<protein>
    <recommendedName>
        <fullName evidence="1">DUF4325 domain-containing protein</fullName>
    </recommendedName>
</protein>
<proteinExistence type="predicted"/>
<sequence>MLEIKYDVAKEYYPRPMGRARKDGLHSGERFREEVLLPFFQSLKTNPNQILVLDFNGISTAGSSYLEESFGGLIRKNGYRKSDLNRHLKIVVDDDLKELITDRIEKYINDAESKVK</sequence>
<dbReference type="InParanoid" id="A0A2U3MYZ7"/>
<dbReference type="Pfam" id="PF14213">
    <property type="entry name" value="DUF4325"/>
    <property type="match status" value="1"/>
</dbReference>
<dbReference type="InterPro" id="IPR025474">
    <property type="entry name" value="DUF4325"/>
</dbReference>
<organism evidence="2 3">
    <name type="scientific">Acinetobacter stercoris</name>
    <dbReference type="NCBI Taxonomy" id="2126983"/>
    <lineage>
        <taxon>Bacteria</taxon>
        <taxon>Pseudomonadati</taxon>
        <taxon>Pseudomonadota</taxon>
        <taxon>Gammaproteobacteria</taxon>
        <taxon>Moraxellales</taxon>
        <taxon>Moraxellaceae</taxon>
        <taxon>Acinetobacter</taxon>
    </lineage>
</organism>
<dbReference type="OrthoDB" id="1551124at2"/>
<dbReference type="AlphaFoldDB" id="A0A2U3MYZ7"/>
<reference evidence="3" key="1">
    <citation type="submission" date="2018-03" db="EMBL/GenBank/DDBJ databases">
        <authorList>
            <person name="Blom J."/>
        </authorList>
    </citation>
    <scope>NUCLEOTIDE SEQUENCE [LARGE SCALE GENOMIC DNA]</scope>
    <source>
        <strain evidence="3">KPC-SM-21</strain>
    </source>
</reference>
<evidence type="ECO:0000313" key="3">
    <source>
        <dbReference type="Proteomes" id="UP000245974"/>
    </source>
</evidence>
<gene>
    <name evidence="2" type="ORF">KPC_1707</name>
</gene>
<accession>A0A2U3MYZ7</accession>
<dbReference type="Proteomes" id="UP000245974">
    <property type="component" value="Unassembled WGS sequence"/>
</dbReference>
<evidence type="ECO:0000259" key="1">
    <source>
        <dbReference type="Pfam" id="PF14213"/>
    </source>
</evidence>
<dbReference type="RefSeq" id="WP_121973991.1">
    <property type="nucleotide sequence ID" value="NZ_OOGT01000064.1"/>
</dbReference>
<name>A0A2U3MYZ7_9GAMM</name>
<dbReference type="EMBL" id="OOGT01000064">
    <property type="protein sequence ID" value="SPL70529.1"/>
    <property type="molecule type" value="Genomic_DNA"/>
</dbReference>